<dbReference type="OrthoDB" id="8899517at2759"/>
<keyword evidence="3" id="KW-1185">Reference proteome</keyword>
<evidence type="ECO:0000313" key="2">
    <source>
        <dbReference type="EMBL" id="KAG7457708.1"/>
    </source>
</evidence>
<sequence>MLRNTDMSGKLRILTLVLVLQACLTTSADAQEGEDDSTGILDMAGEAYRTAVEKVQTAGKAVKGFAESSYQDHVKPIIDPSITWATETVALVWEKVKTKLEDFWSSQ</sequence>
<keyword evidence="1" id="KW-0732">Signal</keyword>
<organism evidence="2 3">
    <name type="scientific">Megalops atlanticus</name>
    <name type="common">Tarpon</name>
    <name type="synonym">Clupea gigantea</name>
    <dbReference type="NCBI Taxonomy" id="7932"/>
    <lineage>
        <taxon>Eukaryota</taxon>
        <taxon>Metazoa</taxon>
        <taxon>Chordata</taxon>
        <taxon>Craniata</taxon>
        <taxon>Vertebrata</taxon>
        <taxon>Euteleostomi</taxon>
        <taxon>Actinopterygii</taxon>
        <taxon>Neopterygii</taxon>
        <taxon>Teleostei</taxon>
        <taxon>Elopiformes</taxon>
        <taxon>Megalopidae</taxon>
        <taxon>Megalops</taxon>
    </lineage>
</organism>
<proteinExistence type="predicted"/>
<evidence type="ECO:0000256" key="1">
    <source>
        <dbReference type="SAM" id="SignalP"/>
    </source>
</evidence>
<reference evidence="2" key="1">
    <citation type="submission" date="2021-01" db="EMBL/GenBank/DDBJ databases">
        <authorList>
            <person name="Zahm M."/>
            <person name="Roques C."/>
            <person name="Cabau C."/>
            <person name="Klopp C."/>
            <person name="Donnadieu C."/>
            <person name="Jouanno E."/>
            <person name="Lampietro C."/>
            <person name="Louis A."/>
            <person name="Herpin A."/>
            <person name="Echchiki A."/>
            <person name="Berthelot C."/>
            <person name="Parey E."/>
            <person name="Roest-Crollius H."/>
            <person name="Braasch I."/>
            <person name="Postlethwait J."/>
            <person name="Bobe J."/>
            <person name="Montfort J."/>
            <person name="Bouchez O."/>
            <person name="Begum T."/>
            <person name="Mejri S."/>
            <person name="Adams A."/>
            <person name="Chen W.-J."/>
            <person name="Guiguen Y."/>
        </authorList>
    </citation>
    <scope>NUCLEOTIDE SEQUENCE</scope>
    <source>
        <strain evidence="2">YG-15Mar2019-1</strain>
        <tissue evidence="2">Brain</tissue>
    </source>
</reference>
<dbReference type="AlphaFoldDB" id="A0A9D3PGR1"/>
<accession>A0A9D3PGR1</accession>
<comment type="caution">
    <text evidence="2">The sequence shown here is derived from an EMBL/GenBank/DDBJ whole genome shotgun (WGS) entry which is preliminary data.</text>
</comment>
<feature type="signal peptide" evidence="1">
    <location>
        <begin position="1"/>
        <end position="30"/>
    </location>
</feature>
<dbReference type="EMBL" id="JAFDVH010000021">
    <property type="protein sequence ID" value="KAG7457708.1"/>
    <property type="molecule type" value="Genomic_DNA"/>
</dbReference>
<feature type="chain" id="PRO_5039116669" description="Apolipoprotein C-III" evidence="1">
    <location>
        <begin position="31"/>
        <end position="107"/>
    </location>
</feature>
<dbReference type="PROSITE" id="PS51257">
    <property type="entry name" value="PROKAR_LIPOPROTEIN"/>
    <property type="match status" value="1"/>
</dbReference>
<name>A0A9D3PGR1_MEGAT</name>
<protein>
    <recommendedName>
        <fullName evidence="4">Apolipoprotein C-III</fullName>
    </recommendedName>
</protein>
<gene>
    <name evidence="2" type="ORF">MATL_G00229970</name>
</gene>
<evidence type="ECO:0000313" key="3">
    <source>
        <dbReference type="Proteomes" id="UP001046870"/>
    </source>
</evidence>
<dbReference type="Proteomes" id="UP001046870">
    <property type="component" value="Chromosome 21"/>
</dbReference>
<evidence type="ECO:0008006" key="4">
    <source>
        <dbReference type="Google" id="ProtNLM"/>
    </source>
</evidence>